<feature type="transmembrane region" description="Helical" evidence="7">
    <location>
        <begin position="25"/>
        <end position="44"/>
    </location>
</feature>
<evidence type="ECO:0000256" key="1">
    <source>
        <dbReference type="ARBA" id="ARBA00004651"/>
    </source>
</evidence>
<feature type="transmembrane region" description="Helical" evidence="7">
    <location>
        <begin position="250"/>
        <end position="270"/>
    </location>
</feature>
<protein>
    <submittedName>
        <fullName evidence="8">Polysulfide reductase NrfD</fullName>
    </submittedName>
</protein>
<evidence type="ECO:0000313" key="8">
    <source>
        <dbReference type="EMBL" id="MDN5210590.1"/>
    </source>
</evidence>
<feature type="transmembrane region" description="Helical" evidence="7">
    <location>
        <begin position="219"/>
        <end position="238"/>
    </location>
</feature>
<dbReference type="EMBL" id="JAUJEB010000001">
    <property type="protein sequence ID" value="MDN5210590.1"/>
    <property type="molecule type" value="Genomic_DNA"/>
</dbReference>
<keyword evidence="5 7" id="KW-1133">Transmembrane helix</keyword>
<accession>A0ABT8L175</accession>
<feature type="transmembrane region" description="Helical" evidence="7">
    <location>
        <begin position="375"/>
        <end position="394"/>
    </location>
</feature>
<evidence type="ECO:0000256" key="7">
    <source>
        <dbReference type="SAM" id="Phobius"/>
    </source>
</evidence>
<dbReference type="NCBIfam" id="NF045798">
    <property type="entry name" value="DsrP"/>
    <property type="match status" value="1"/>
</dbReference>
<dbReference type="PANTHER" id="PTHR43044:SF2">
    <property type="entry name" value="POLYSULPHIDE REDUCTASE NRFD"/>
    <property type="match status" value="1"/>
</dbReference>
<dbReference type="Pfam" id="PF03916">
    <property type="entry name" value="NrfD"/>
    <property type="match status" value="1"/>
</dbReference>
<evidence type="ECO:0000256" key="4">
    <source>
        <dbReference type="ARBA" id="ARBA00022692"/>
    </source>
</evidence>
<comment type="similarity">
    <text evidence="2">Belongs to the NrfD family.</text>
</comment>
<dbReference type="InterPro" id="IPR005614">
    <property type="entry name" value="NrfD-like"/>
</dbReference>
<feature type="transmembrane region" description="Helical" evidence="7">
    <location>
        <begin position="178"/>
        <end position="204"/>
    </location>
</feature>
<keyword evidence="4 7" id="KW-0812">Transmembrane</keyword>
<sequence length="409" mass="45323">MKQLKIFFSLVRDALDSATKGNTAYHIWMGLLTVLMLTGAYCYSKQLNEGLSVTGMNDRVSWGLYISNFTFLVGVAAAAVMLVLPTYVLKDIDFSKAVLIGEGLAVSALVMCLAFVTVDLGGPARAWHLIPGIGLFNWPDSMLAWDVIVLNGYLFINITIPLYILMKKYQGKLPHKRVYFPGVMISVFWAIGIHMVTAFLYAGLPAKPFWNNALLGPRFLASAFSAGPALIILALEIIKKYSDYTIEIKTIRKISLVVTVAAQINLIMLASELFKEFYAPTHHSSSAIYLFFGLDGKNALMPWIYTSIAMNVTATVILTIHALRKDLRWLNVACVLLFVGIWIEKGMGLIIPGFIPGPWGDIVEYMPTWIEVGVTLGVWAMGFFLFTILVKAAIPIETGRLKYEKLGSQ</sequence>
<organism evidence="8 9">
    <name type="scientific">Agaribacillus aureus</name>
    <dbReference type="NCBI Taxonomy" id="3051825"/>
    <lineage>
        <taxon>Bacteria</taxon>
        <taxon>Pseudomonadati</taxon>
        <taxon>Bacteroidota</taxon>
        <taxon>Cytophagia</taxon>
        <taxon>Cytophagales</taxon>
        <taxon>Splendidivirgaceae</taxon>
        <taxon>Agaribacillus</taxon>
    </lineage>
</organism>
<name>A0ABT8L175_9BACT</name>
<feature type="transmembrane region" description="Helical" evidence="7">
    <location>
        <begin position="303"/>
        <end position="323"/>
    </location>
</feature>
<feature type="transmembrane region" description="Helical" evidence="7">
    <location>
        <begin position="97"/>
        <end position="122"/>
    </location>
</feature>
<dbReference type="Gene3D" id="1.20.1630.10">
    <property type="entry name" value="Formate dehydrogenase/DMSO reductase domain"/>
    <property type="match status" value="1"/>
</dbReference>
<keyword evidence="3" id="KW-1003">Cell membrane</keyword>
<feature type="transmembrane region" description="Helical" evidence="7">
    <location>
        <begin position="64"/>
        <end position="85"/>
    </location>
</feature>
<evidence type="ECO:0000256" key="2">
    <source>
        <dbReference type="ARBA" id="ARBA00008929"/>
    </source>
</evidence>
<gene>
    <name evidence="8" type="primary">nrfD</name>
    <name evidence="8" type="ORF">QQ020_00985</name>
</gene>
<keyword evidence="6 7" id="KW-0472">Membrane</keyword>
<feature type="transmembrane region" description="Helical" evidence="7">
    <location>
        <begin position="142"/>
        <end position="166"/>
    </location>
</feature>
<evidence type="ECO:0000313" key="9">
    <source>
        <dbReference type="Proteomes" id="UP001172083"/>
    </source>
</evidence>
<proteinExistence type="inferred from homology"/>
<dbReference type="PANTHER" id="PTHR43044">
    <property type="match status" value="1"/>
</dbReference>
<evidence type="ECO:0000256" key="5">
    <source>
        <dbReference type="ARBA" id="ARBA00022989"/>
    </source>
</evidence>
<feature type="transmembrane region" description="Helical" evidence="7">
    <location>
        <begin position="330"/>
        <end position="355"/>
    </location>
</feature>
<evidence type="ECO:0000256" key="3">
    <source>
        <dbReference type="ARBA" id="ARBA00022475"/>
    </source>
</evidence>
<comment type="subcellular location">
    <subcellularLocation>
        <location evidence="1">Cell membrane</location>
        <topology evidence="1">Multi-pass membrane protein</topology>
    </subcellularLocation>
</comment>
<reference evidence="8" key="1">
    <citation type="submission" date="2023-06" db="EMBL/GenBank/DDBJ databases">
        <title>Genomic of Agaribacillus aureum.</title>
        <authorList>
            <person name="Wang G."/>
        </authorList>
    </citation>
    <scope>NUCLEOTIDE SEQUENCE</scope>
    <source>
        <strain evidence="8">BMA12</strain>
    </source>
</reference>
<dbReference type="InterPro" id="IPR054823">
    <property type="entry name" value="DsrP-like"/>
</dbReference>
<comment type="caution">
    <text evidence="8">The sequence shown here is derived from an EMBL/GenBank/DDBJ whole genome shotgun (WGS) entry which is preliminary data.</text>
</comment>
<evidence type="ECO:0000256" key="6">
    <source>
        <dbReference type="ARBA" id="ARBA00023136"/>
    </source>
</evidence>
<dbReference type="RefSeq" id="WP_346755933.1">
    <property type="nucleotide sequence ID" value="NZ_JAUJEB010000001.1"/>
</dbReference>
<keyword evidence="9" id="KW-1185">Reference proteome</keyword>
<dbReference type="Proteomes" id="UP001172083">
    <property type="component" value="Unassembled WGS sequence"/>
</dbReference>